<protein>
    <recommendedName>
        <fullName evidence="1">RNase H type-1 domain-containing protein</fullName>
    </recommendedName>
</protein>
<dbReference type="AlphaFoldDB" id="A0AAD9XG19"/>
<dbReference type="Gene3D" id="3.30.420.10">
    <property type="entry name" value="Ribonuclease H-like superfamily/Ribonuclease H"/>
    <property type="match status" value="1"/>
</dbReference>
<evidence type="ECO:0000313" key="3">
    <source>
        <dbReference type="Proteomes" id="UP001280121"/>
    </source>
</evidence>
<accession>A0AAD9XG19</accession>
<dbReference type="Proteomes" id="UP001280121">
    <property type="component" value="Unassembled WGS sequence"/>
</dbReference>
<dbReference type="GO" id="GO:0004523">
    <property type="term" value="F:RNA-DNA hybrid ribonuclease activity"/>
    <property type="evidence" value="ECO:0007669"/>
    <property type="project" value="InterPro"/>
</dbReference>
<dbReference type="InterPro" id="IPR002156">
    <property type="entry name" value="RNaseH_domain"/>
</dbReference>
<dbReference type="Pfam" id="PF13456">
    <property type="entry name" value="RVT_3"/>
    <property type="match status" value="1"/>
</dbReference>
<dbReference type="InterPro" id="IPR053151">
    <property type="entry name" value="RNase_H-like"/>
</dbReference>
<gene>
    <name evidence="2" type="ORF">Ddye_005190</name>
</gene>
<evidence type="ECO:0000259" key="1">
    <source>
        <dbReference type="Pfam" id="PF13456"/>
    </source>
</evidence>
<dbReference type="InterPro" id="IPR012337">
    <property type="entry name" value="RNaseH-like_sf"/>
</dbReference>
<name>A0AAD9XG19_9ROSI</name>
<dbReference type="SUPFAM" id="SSF53098">
    <property type="entry name" value="Ribonuclease H-like"/>
    <property type="match status" value="1"/>
</dbReference>
<dbReference type="PANTHER" id="PTHR47723">
    <property type="entry name" value="OS05G0353850 PROTEIN"/>
    <property type="match status" value="1"/>
</dbReference>
<dbReference type="CDD" id="cd06222">
    <property type="entry name" value="RNase_H_like"/>
    <property type="match status" value="1"/>
</dbReference>
<sequence length="153" mass="17154">MYIFNPTVRPPPCPGRFIWQYVVDWLQANAKIDEAAVMKSCMISWKLPDIDWVKLNIDGSMIRRRGSISAGGVVRDQKKNWLIGFALNKGSGSVQEAELWGILEGLNLVWKKGLSDSQSAVALLINNISMCHPSFSIIQACKVLMNKDWSCNI</sequence>
<proteinExistence type="predicted"/>
<comment type="caution">
    <text evidence="2">The sequence shown here is derived from an EMBL/GenBank/DDBJ whole genome shotgun (WGS) entry which is preliminary data.</text>
</comment>
<dbReference type="InterPro" id="IPR036397">
    <property type="entry name" value="RNaseH_sf"/>
</dbReference>
<keyword evidence="3" id="KW-1185">Reference proteome</keyword>
<dbReference type="GO" id="GO:0003676">
    <property type="term" value="F:nucleic acid binding"/>
    <property type="evidence" value="ECO:0007669"/>
    <property type="project" value="InterPro"/>
</dbReference>
<feature type="domain" description="RNase H type-1" evidence="1">
    <location>
        <begin position="56"/>
        <end position="152"/>
    </location>
</feature>
<dbReference type="InterPro" id="IPR044730">
    <property type="entry name" value="RNase_H-like_dom_plant"/>
</dbReference>
<dbReference type="EMBL" id="JANJYI010000002">
    <property type="protein sequence ID" value="KAK2658657.1"/>
    <property type="molecule type" value="Genomic_DNA"/>
</dbReference>
<reference evidence="2" key="1">
    <citation type="journal article" date="2023" name="Plant J.">
        <title>Genome sequences and population genomics provide insights into the demographic history, inbreeding, and mutation load of two 'living fossil' tree species of Dipteronia.</title>
        <authorList>
            <person name="Feng Y."/>
            <person name="Comes H.P."/>
            <person name="Chen J."/>
            <person name="Zhu S."/>
            <person name="Lu R."/>
            <person name="Zhang X."/>
            <person name="Li P."/>
            <person name="Qiu J."/>
            <person name="Olsen K.M."/>
            <person name="Qiu Y."/>
        </authorList>
    </citation>
    <scope>NUCLEOTIDE SEQUENCE</scope>
    <source>
        <strain evidence="2">KIB01</strain>
    </source>
</reference>
<evidence type="ECO:0000313" key="2">
    <source>
        <dbReference type="EMBL" id="KAK2658657.1"/>
    </source>
</evidence>
<organism evidence="2 3">
    <name type="scientific">Dipteronia dyeriana</name>
    <dbReference type="NCBI Taxonomy" id="168575"/>
    <lineage>
        <taxon>Eukaryota</taxon>
        <taxon>Viridiplantae</taxon>
        <taxon>Streptophyta</taxon>
        <taxon>Embryophyta</taxon>
        <taxon>Tracheophyta</taxon>
        <taxon>Spermatophyta</taxon>
        <taxon>Magnoliopsida</taxon>
        <taxon>eudicotyledons</taxon>
        <taxon>Gunneridae</taxon>
        <taxon>Pentapetalae</taxon>
        <taxon>rosids</taxon>
        <taxon>malvids</taxon>
        <taxon>Sapindales</taxon>
        <taxon>Sapindaceae</taxon>
        <taxon>Hippocastanoideae</taxon>
        <taxon>Acereae</taxon>
        <taxon>Dipteronia</taxon>
    </lineage>
</organism>
<dbReference type="PANTHER" id="PTHR47723:SF19">
    <property type="entry name" value="POLYNUCLEOTIDYL TRANSFERASE, RIBONUCLEASE H-LIKE SUPERFAMILY PROTEIN"/>
    <property type="match status" value="1"/>
</dbReference>